<sequence>MPELHVNFIKQGETNHEIIEKIHENYKFVINIIHTENLNKKYEELKSEFKLVFCETLDLTDDYSNPENFFKFFFNQDYLHWMDLFLYCKNELHDISSTLCLSENTDKNNIIPSLPSEVPKMFNYKLENIKVIFVGVEPNAQHWCSPQVLSKICKATKIDSTEPDIERFKLWEKQGCWFINYSWTADKRKLDEHYRLYESITQKVLTYILTKQDVIIVMLGKSIKCRLNKIIKKFPNKLFLETEHPAITRIQDVKYKFEEIFKEINNNLFKKNIPIIDF</sequence>
<dbReference type="Gene3D" id="3.40.470.10">
    <property type="entry name" value="Uracil-DNA glycosylase-like domain"/>
    <property type="match status" value="1"/>
</dbReference>
<dbReference type="AlphaFoldDB" id="A0A6C0JB58"/>
<dbReference type="InterPro" id="IPR036895">
    <property type="entry name" value="Uracil-DNA_glycosylase-like_sf"/>
</dbReference>
<proteinExistence type="predicted"/>
<dbReference type="SUPFAM" id="SSF52141">
    <property type="entry name" value="Uracil-DNA glycosylase-like"/>
    <property type="match status" value="1"/>
</dbReference>
<name>A0A6C0JB58_9ZZZZ</name>
<protein>
    <recommendedName>
        <fullName evidence="2">Uracil-DNA glycosylase-like domain-containing protein</fullName>
    </recommendedName>
</protein>
<accession>A0A6C0JB58</accession>
<dbReference type="EMBL" id="MN740350">
    <property type="protein sequence ID" value="QHU01916.1"/>
    <property type="molecule type" value="Genomic_DNA"/>
</dbReference>
<reference evidence="1" key="1">
    <citation type="journal article" date="2020" name="Nature">
        <title>Giant virus diversity and host interactions through global metagenomics.</title>
        <authorList>
            <person name="Schulz F."/>
            <person name="Roux S."/>
            <person name="Paez-Espino D."/>
            <person name="Jungbluth S."/>
            <person name="Walsh D.A."/>
            <person name="Denef V.J."/>
            <person name="McMahon K.D."/>
            <person name="Konstantinidis K.T."/>
            <person name="Eloe-Fadrosh E.A."/>
            <person name="Kyrpides N.C."/>
            <person name="Woyke T."/>
        </authorList>
    </citation>
    <scope>NUCLEOTIDE SEQUENCE</scope>
    <source>
        <strain evidence="1">GVMAG-M-3300025880-56</strain>
    </source>
</reference>
<organism evidence="1">
    <name type="scientific">viral metagenome</name>
    <dbReference type="NCBI Taxonomy" id="1070528"/>
    <lineage>
        <taxon>unclassified sequences</taxon>
        <taxon>metagenomes</taxon>
        <taxon>organismal metagenomes</taxon>
    </lineage>
</organism>
<evidence type="ECO:0008006" key="2">
    <source>
        <dbReference type="Google" id="ProtNLM"/>
    </source>
</evidence>
<evidence type="ECO:0000313" key="1">
    <source>
        <dbReference type="EMBL" id="QHU01916.1"/>
    </source>
</evidence>